<name>A0A3N2PP70_SODAK</name>
<evidence type="ECO:0000313" key="2">
    <source>
        <dbReference type="EMBL" id="ROT36305.1"/>
    </source>
</evidence>
<feature type="region of interest" description="Disordered" evidence="1">
    <location>
        <begin position="99"/>
        <end position="194"/>
    </location>
</feature>
<gene>
    <name evidence="2" type="ORF">SODALDRAFT_362096</name>
</gene>
<feature type="compositionally biased region" description="Basic and acidic residues" evidence="1">
    <location>
        <begin position="99"/>
        <end position="119"/>
    </location>
</feature>
<evidence type="ECO:0000313" key="3">
    <source>
        <dbReference type="Proteomes" id="UP000272025"/>
    </source>
</evidence>
<proteinExistence type="predicted"/>
<sequence length="708" mass="78078">MREQPERKPAARALRKATDWRGMVWNERKDGEMVFSGDGAFGERDVECQLQLQLHEQAGDLIPRQRMAGNGRKVSVVSIGKKISTCTCLVDEHGEVDTAFPRDEGRRGETGNEETDTRHGVTTWGLPPQRRRRAAAGFDGPRPTPITLPPSSPPSSDHRALGSNGGPMSLSPTRGKWWNPGKQGEETFSGAAGAAGASSASMSLRIKGLAQMEASWRILPTMHGGLGILGRRTRQPTYRNGCQRIEQYESRSFPKDAADPLFAANETGSTYWILSYWIVLSRQLGRPTSWGTEGNLAGRNSFLLSSLGFFAARTQHSLVEATRHSPEARCEYGYLVIPDFPNLVSLGTSLVALGIRHWRNISILMRGLDPHSDSLPALESDSAPVPASASHKTNNAHLLCASKALADSTIAPREVIYTTFYSDPSKTPSKALGFLGLHFPLSYRWAGATFDPKDGTVEEGQTLRDSYMRNCNVHRNKDSPASHETSPSVLLAVAATRKGNLFSRKKLSCTPYVAASIDERDPCLKIIRCTGNAQINFGSDARQSMFATLRFSGNEPYICRFRGGRGGNTGGCREDDGIPAFGTHTKSEITTSIAENNENKLEQYRKSAWEHDKPIYSPHEDNHTLPWLPRSRNDVAVGIPEACKVRVPWAEMIFLVRRLDTEADHTSQTSTLFWQPVELPTMQCNPTVIPHNMLNPTSTLTQFEMTTS</sequence>
<reference evidence="2 3" key="1">
    <citation type="journal article" date="2018" name="Mol. Ecol.">
        <title>The obligate alkalophilic soda-lake fungus Sodiomyces alkalinus has shifted to a protein diet.</title>
        <authorList>
            <person name="Grum-Grzhimaylo A.A."/>
            <person name="Falkoski D.L."/>
            <person name="van den Heuvel J."/>
            <person name="Valero-Jimenez C.A."/>
            <person name="Min B."/>
            <person name="Choi I.G."/>
            <person name="Lipzen A."/>
            <person name="Daum C.G."/>
            <person name="Aanen D.K."/>
            <person name="Tsang A."/>
            <person name="Henrissat B."/>
            <person name="Bilanenko E.N."/>
            <person name="de Vries R.P."/>
            <person name="van Kan J.A.L."/>
            <person name="Grigoriev I.V."/>
            <person name="Debets A.J.M."/>
        </authorList>
    </citation>
    <scope>NUCLEOTIDE SEQUENCE [LARGE SCALE GENOMIC DNA]</scope>
    <source>
        <strain evidence="2 3">F11</strain>
    </source>
</reference>
<dbReference type="EMBL" id="ML119059">
    <property type="protein sequence ID" value="ROT36305.1"/>
    <property type="molecule type" value="Genomic_DNA"/>
</dbReference>
<organism evidence="2 3">
    <name type="scientific">Sodiomyces alkalinus (strain CBS 110278 / VKM F-3762 / F11)</name>
    <name type="common">Alkaliphilic filamentous fungus</name>
    <dbReference type="NCBI Taxonomy" id="1314773"/>
    <lineage>
        <taxon>Eukaryota</taxon>
        <taxon>Fungi</taxon>
        <taxon>Dikarya</taxon>
        <taxon>Ascomycota</taxon>
        <taxon>Pezizomycotina</taxon>
        <taxon>Sordariomycetes</taxon>
        <taxon>Hypocreomycetidae</taxon>
        <taxon>Glomerellales</taxon>
        <taxon>Plectosphaerellaceae</taxon>
        <taxon>Sodiomyces</taxon>
    </lineage>
</organism>
<protein>
    <submittedName>
        <fullName evidence="2">Uncharacterized protein</fullName>
    </submittedName>
</protein>
<feature type="compositionally biased region" description="Pro residues" evidence="1">
    <location>
        <begin position="142"/>
        <end position="153"/>
    </location>
</feature>
<keyword evidence="3" id="KW-1185">Reference proteome</keyword>
<evidence type="ECO:0000256" key="1">
    <source>
        <dbReference type="SAM" id="MobiDB-lite"/>
    </source>
</evidence>
<dbReference type="Proteomes" id="UP000272025">
    <property type="component" value="Unassembled WGS sequence"/>
</dbReference>
<accession>A0A3N2PP70</accession>
<dbReference type="GeneID" id="39582911"/>
<dbReference type="AlphaFoldDB" id="A0A3N2PP70"/>
<dbReference type="RefSeq" id="XP_028464111.1">
    <property type="nucleotide sequence ID" value="XM_028614433.1"/>
</dbReference>